<evidence type="ECO:0000313" key="1">
    <source>
        <dbReference type="EMBL" id="MDV2477184.1"/>
    </source>
</evidence>
<sequence length="100" mass="11427">MSQNLSKAADQFEIERRIVFFNGITDTYLLTIEGRCSIKDENRQLEVTCKTAGNEYKKHFLGLSDNVSYVAEQIESANVSADHYRVIFKPEVVIPDVDRP</sequence>
<dbReference type="InterPro" id="IPR058243">
    <property type="entry name" value="Phage_VG64"/>
</dbReference>
<keyword evidence="2" id="KW-1185">Reference proteome</keyword>
<evidence type="ECO:0000313" key="2">
    <source>
        <dbReference type="Proteomes" id="UP001275440"/>
    </source>
</evidence>
<dbReference type="EMBL" id="WBMO01000001">
    <property type="protein sequence ID" value="MDV2477184.1"/>
    <property type="molecule type" value="Genomic_DNA"/>
</dbReference>
<comment type="caution">
    <text evidence="1">The sequence shown here is derived from an EMBL/GenBank/DDBJ whole genome shotgun (WGS) entry which is preliminary data.</text>
</comment>
<organism evidence="1 2">
    <name type="scientific">Rhodococcus zopfii</name>
    <dbReference type="NCBI Taxonomy" id="43772"/>
    <lineage>
        <taxon>Bacteria</taxon>
        <taxon>Bacillati</taxon>
        <taxon>Actinomycetota</taxon>
        <taxon>Actinomycetes</taxon>
        <taxon>Mycobacteriales</taxon>
        <taxon>Nocardiaceae</taxon>
        <taxon>Rhodococcus</taxon>
    </lineage>
</organism>
<gene>
    <name evidence="1" type="ORF">F8M49_20915</name>
</gene>
<dbReference type="Pfam" id="PF25682">
    <property type="entry name" value="Phage_VG64"/>
    <property type="match status" value="1"/>
</dbReference>
<reference evidence="1 2" key="1">
    <citation type="submission" date="2019-10" db="EMBL/GenBank/DDBJ databases">
        <title>Draft Genome Assembly of Rhodococcus zopfii DSM44189.</title>
        <authorList>
            <person name="Sutton J.M."/>
            <person name="Akob D.M."/>
            <person name="Bushman T.J."/>
        </authorList>
    </citation>
    <scope>NUCLEOTIDE SEQUENCE [LARGE SCALE GENOMIC DNA]</scope>
    <source>
        <strain evidence="1 2">DSM 44189</strain>
    </source>
</reference>
<name>A0ABU3WUC7_9NOCA</name>
<accession>A0ABU3WUC7</accession>
<protein>
    <submittedName>
        <fullName evidence="1">Uncharacterized protein</fullName>
    </submittedName>
</protein>
<proteinExistence type="predicted"/>
<dbReference type="Proteomes" id="UP001275440">
    <property type="component" value="Unassembled WGS sequence"/>
</dbReference>